<comment type="similarity">
    <text evidence="2 16">Belongs to the class-I pyridine nucleotide-disulfide oxidoreductase family.</text>
</comment>
<keyword evidence="6 16" id="KW-0285">Flavoprotein</keyword>
<comment type="subcellular location">
    <subcellularLocation>
        <location evidence="1">Cytoplasm</location>
    </subcellularLocation>
</comment>
<dbReference type="EC" id="1.8.1.4" evidence="3 16"/>
<dbReference type="Pfam" id="PF07992">
    <property type="entry name" value="Pyr_redox_2"/>
    <property type="match status" value="1"/>
</dbReference>
<comment type="cofactor">
    <cofactor evidence="14 16">
        <name>FAD</name>
        <dbReference type="ChEBI" id="CHEBI:57692"/>
    </cofactor>
    <text evidence="14 16">Binds 1 FAD per subunit.</text>
</comment>
<dbReference type="RefSeq" id="WP_125554810.1">
    <property type="nucleotide sequence ID" value="NZ_RBVX01000003.1"/>
</dbReference>
<feature type="binding site" evidence="14">
    <location>
        <position position="114"/>
    </location>
    <ligand>
        <name>FAD</name>
        <dbReference type="ChEBI" id="CHEBI:57692"/>
    </ligand>
</feature>
<evidence type="ECO:0000256" key="7">
    <source>
        <dbReference type="ARBA" id="ARBA00022827"/>
    </source>
</evidence>
<keyword evidence="7 14" id="KW-0274">FAD</keyword>
<feature type="binding site" evidence="14">
    <location>
        <position position="211"/>
    </location>
    <ligand>
        <name>NAD(+)</name>
        <dbReference type="ChEBI" id="CHEBI:57540"/>
    </ligand>
</feature>
<evidence type="ECO:0000256" key="4">
    <source>
        <dbReference type="ARBA" id="ARBA00016961"/>
    </source>
</evidence>
<feature type="binding site" evidence="14">
    <location>
        <position position="51"/>
    </location>
    <ligand>
        <name>FAD</name>
        <dbReference type="ChEBI" id="CHEBI:57692"/>
    </ligand>
</feature>
<dbReference type="InterPro" id="IPR001100">
    <property type="entry name" value="Pyr_nuc-diS_OxRdtase"/>
</dbReference>
<evidence type="ECO:0000256" key="13">
    <source>
        <dbReference type="PIRSR" id="PIRSR000350-2"/>
    </source>
</evidence>
<dbReference type="PANTHER" id="PTHR22912">
    <property type="entry name" value="DISULFIDE OXIDOREDUCTASE"/>
    <property type="match status" value="1"/>
</dbReference>
<dbReference type="Gene3D" id="3.50.50.60">
    <property type="entry name" value="FAD/NAD(P)-binding domain"/>
    <property type="match status" value="2"/>
</dbReference>
<protein>
    <recommendedName>
        <fullName evidence="4 16">Dihydrolipoyl dehydrogenase</fullName>
        <ecNumber evidence="3 16">1.8.1.4</ecNumber>
    </recommendedName>
</protein>
<dbReference type="PIRSF" id="PIRSF000350">
    <property type="entry name" value="Mercury_reductase_MerA"/>
    <property type="match status" value="1"/>
</dbReference>
<evidence type="ECO:0000256" key="16">
    <source>
        <dbReference type="RuleBase" id="RU003692"/>
    </source>
</evidence>
<evidence type="ECO:0000256" key="1">
    <source>
        <dbReference type="ARBA" id="ARBA00004496"/>
    </source>
</evidence>
<feature type="active site" description="Proton acceptor" evidence="13">
    <location>
        <position position="452"/>
    </location>
</feature>
<dbReference type="InterPro" id="IPR006258">
    <property type="entry name" value="Lipoamide_DH"/>
</dbReference>
<dbReference type="GO" id="GO:0050660">
    <property type="term" value="F:flavin adenine dinucleotide binding"/>
    <property type="evidence" value="ECO:0007669"/>
    <property type="project" value="InterPro"/>
</dbReference>
<dbReference type="GO" id="GO:0005737">
    <property type="term" value="C:cytoplasm"/>
    <property type="evidence" value="ECO:0007669"/>
    <property type="project" value="UniProtKB-SubCell"/>
</dbReference>
<dbReference type="NCBIfam" id="TIGR01350">
    <property type="entry name" value="lipoamide_DH"/>
    <property type="match status" value="1"/>
</dbReference>
<keyword evidence="8 16" id="KW-0560">Oxidoreductase</keyword>
<dbReference type="PANTHER" id="PTHR22912:SF217">
    <property type="entry name" value="DIHYDROLIPOYL DEHYDROGENASE"/>
    <property type="match status" value="1"/>
</dbReference>
<accession>A0A428N860</accession>
<gene>
    <name evidence="19" type="primary">lpdA</name>
    <name evidence="19" type="ORF">D7Z54_05410</name>
</gene>
<dbReference type="GO" id="GO:0006103">
    <property type="term" value="P:2-oxoglutarate metabolic process"/>
    <property type="evidence" value="ECO:0007669"/>
    <property type="project" value="TreeGrafter"/>
</dbReference>
<comment type="catalytic activity">
    <reaction evidence="12 16">
        <text>N(6)-[(R)-dihydrolipoyl]-L-lysyl-[protein] + NAD(+) = N(6)-[(R)-lipoyl]-L-lysyl-[protein] + NADH + H(+)</text>
        <dbReference type="Rhea" id="RHEA:15045"/>
        <dbReference type="Rhea" id="RHEA-COMP:10474"/>
        <dbReference type="Rhea" id="RHEA-COMP:10475"/>
        <dbReference type="ChEBI" id="CHEBI:15378"/>
        <dbReference type="ChEBI" id="CHEBI:57540"/>
        <dbReference type="ChEBI" id="CHEBI:57945"/>
        <dbReference type="ChEBI" id="CHEBI:83099"/>
        <dbReference type="ChEBI" id="CHEBI:83100"/>
        <dbReference type="EC" id="1.8.1.4"/>
    </reaction>
</comment>
<dbReference type="GO" id="GO:0004148">
    <property type="term" value="F:dihydrolipoyl dehydrogenase (NADH) activity"/>
    <property type="evidence" value="ECO:0007669"/>
    <property type="project" value="UniProtKB-EC"/>
</dbReference>
<dbReference type="Pfam" id="PF02852">
    <property type="entry name" value="Pyr_redox_dim"/>
    <property type="match status" value="1"/>
</dbReference>
<dbReference type="InterPro" id="IPR050151">
    <property type="entry name" value="Class-I_Pyr_Nuc-Dis_Oxidored"/>
</dbReference>
<proteinExistence type="inferred from homology"/>
<dbReference type="PRINTS" id="PR00411">
    <property type="entry name" value="PNDRDTASEI"/>
</dbReference>
<comment type="miscellaneous">
    <text evidence="16">The active site is a redox-active disulfide bond.</text>
</comment>
<evidence type="ECO:0000259" key="18">
    <source>
        <dbReference type="Pfam" id="PF07992"/>
    </source>
</evidence>
<keyword evidence="10" id="KW-1015">Disulfide bond</keyword>
<feature type="binding site" evidence="14">
    <location>
        <begin position="151"/>
        <end position="153"/>
    </location>
    <ligand>
        <name>FAD</name>
        <dbReference type="ChEBI" id="CHEBI:57692"/>
    </ligand>
</feature>
<reference evidence="19 20" key="1">
    <citation type="submission" date="2018-10" db="EMBL/GenBank/DDBJ databases">
        <title>Draft genome sequence of Bacillus salarius IM0101, isolated from a hypersaline soil in Inner Mongolia, China.</title>
        <authorList>
            <person name="Yamprayoonswat W."/>
            <person name="Boonvisut S."/>
            <person name="Jumpathong W."/>
            <person name="Sittihan S."/>
            <person name="Ruangsuj P."/>
            <person name="Wanthongcharoen S."/>
            <person name="Thongpramul N."/>
            <person name="Pimmason S."/>
            <person name="Yu B."/>
            <person name="Yasawong M."/>
        </authorList>
    </citation>
    <scope>NUCLEOTIDE SEQUENCE [LARGE SCALE GENOMIC DNA]</scope>
    <source>
        <strain evidence="19 20">IM0101</strain>
    </source>
</reference>
<feature type="disulfide bond" description="Redox-active" evidence="15">
    <location>
        <begin position="42"/>
        <end position="47"/>
    </location>
</feature>
<dbReference type="PROSITE" id="PS00076">
    <property type="entry name" value="PYRIDINE_REDOX_1"/>
    <property type="match status" value="1"/>
</dbReference>
<sequence length="473" mass="50953">MPEEYDVVILGAGTGGYVTAIKAAQEGLKTAIVEKDKVGGTCLHKGCIPSKSLLRSAEVYSELKNSEQYGITANDVSIQFDKVQARKDMIVQQLHHGVEQLMQKGKIDIYQGHGRILGSSIFSPIAGTISVEMEDGSENIMLLPKNVIVATGSRPKTFSDLKPDGDQVMTSDEALNLDELPKSIIIVGGGVIGIEFASMMSDFEVDVTIVEYASSILPEEDEAISKHMKKTLENRGVKVLTNANIKPEKTQKSDVVTLVLDGEGKEVEISAEKVLLSIGRKANIEDIGLENTEIETNNECIVTNPYYQSKESHIYAIGDVIGGMQLAHVASHEGLVAIDHIKNNSPSPIDSTTIPRCTYSRPEVASIGLTETQARQQGYSVKTGSVSFRSNGKALVFGDTEGFTKFVINEQNDDLLGVHMIGAHVTELISEASLAKLIDASNLEISETIHPHPSLSELIGEAALAVEGKAIHS</sequence>
<keyword evidence="20" id="KW-1185">Reference proteome</keyword>
<evidence type="ECO:0000256" key="15">
    <source>
        <dbReference type="PIRSR" id="PIRSR000350-4"/>
    </source>
</evidence>
<evidence type="ECO:0000256" key="6">
    <source>
        <dbReference type="ARBA" id="ARBA00022630"/>
    </source>
</evidence>
<keyword evidence="9 14" id="KW-0520">NAD</keyword>
<evidence type="ECO:0000256" key="11">
    <source>
        <dbReference type="ARBA" id="ARBA00023284"/>
    </source>
</evidence>
<evidence type="ECO:0000259" key="17">
    <source>
        <dbReference type="Pfam" id="PF02852"/>
    </source>
</evidence>
<dbReference type="InterPro" id="IPR004099">
    <property type="entry name" value="Pyr_nucl-diS_OxRdtase_dimer"/>
</dbReference>
<evidence type="ECO:0000256" key="8">
    <source>
        <dbReference type="ARBA" id="ARBA00023002"/>
    </source>
</evidence>
<name>A0A428N860_9BACI</name>
<dbReference type="InterPro" id="IPR036188">
    <property type="entry name" value="FAD/NAD-bd_sf"/>
</dbReference>
<feature type="binding site" evidence="14">
    <location>
        <begin position="188"/>
        <end position="195"/>
    </location>
    <ligand>
        <name>NAD(+)</name>
        <dbReference type="ChEBI" id="CHEBI:57540"/>
    </ligand>
</feature>
<evidence type="ECO:0000256" key="5">
    <source>
        <dbReference type="ARBA" id="ARBA00022490"/>
    </source>
</evidence>
<feature type="binding site" evidence="14">
    <location>
        <position position="279"/>
    </location>
    <ligand>
        <name>NAD(+)</name>
        <dbReference type="ChEBI" id="CHEBI:57540"/>
    </ligand>
</feature>
<evidence type="ECO:0000313" key="19">
    <source>
        <dbReference type="EMBL" id="RSL34579.1"/>
    </source>
</evidence>
<feature type="domain" description="Pyridine nucleotide-disulphide oxidoreductase dimerisation" evidence="17">
    <location>
        <begin position="354"/>
        <end position="463"/>
    </location>
</feature>
<dbReference type="InterPro" id="IPR012999">
    <property type="entry name" value="Pyr_OxRdtase_I_AS"/>
</dbReference>
<keyword evidence="11 16" id="KW-0676">Redox-active center</keyword>
<evidence type="ECO:0000256" key="12">
    <source>
        <dbReference type="ARBA" id="ARBA00049187"/>
    </source>
</evidence>
<dbReference type="SUPFAM" id="SSF51905">
    <property type="entry name" value="FAD/NAD(P)-binding domain"/>
    <property type="match status" value="1"/>
</dbReference>
<evidence type="ECO:0000313" key="20">
    <source>
        <dbReference type="Proteomes" id="UP000275076"/>
    </source>
</evidence>
<dbReference type="Gene3D" id="3.30.390.30">
    <property type="match status" value="1"/>
</dbReference>
<dbReference type="EMBL" id="RBVX01000003">
    <property type="protein sequence ID" value="RSL34579.1"/>
    <property type="molecule type" value="Genomic_DNA"/>
</dbReference>
<dbReference type="SUPFAM" id="SSF55424">
    <property type="entry name" value="FAD/NAD-linked reductases, dimerisation (C-terminal) domain"/>
    <property type="match status" value="1"/>
</dbReference>
<evidence type="ECO:0000256" key="3">
    <source>
        <dbReference type="ARBA" id="ARBA00012608"/>
    </source>
</evidence>
<evidence type="ECO:0000256" key="10">
    <source>
        <dbReference type="ARBA" id="ARBA00023157"/>
    </source>
</evidence>
<dbReference type="Proteomes" id="UP000275076">
    <property type="component" value="Unassembled WGS sequence"/>
</dbReference>
<dbReference type="InterPro" id="IPR016156">
    <property type="entry name" value="FAD/NAD-linked_Rdtase_dimer_sf"/>
</dbReference>
<organism evidence="19 20">
    <name type="scientific">Salibacterium salarium</name>
    <dbReference type="NCBI Taxonomy" id="284579"/>
    <lineage>
        <taxon>Bacteria</taxon>
        <taxon>Bacillati</taxon>
        <taxon>Bacillota</taxon>
        <taxon>Bacilli</taxon>
        <taxon>Bacillales</taxon>
        <taxon>Bacillaceae</taxon>
    </lineage>
</organism>
<dbReference type="InterPro" id="IPR023753">
    <property type="entry name" value="FAD/NAD-binding_dom"/>
</dbReference>
<dbReference type="AlphaFoldDB" id="A0A428N860"/>
<keyword evidence="5" id="KW-0963">Cytoplasm</keyword>
<keyword evidence="14" id="KW-0547">Nucleotide-binding</keyword>
<feature type="domain" description="FAD/NAD(P)-binding" evidence="18">
    <location>
        <begin position="5"/>
        <end position="334"/>
    </location>
</feature>
<evidence type="ECO:0000256" key="9">
    <source>
        <dbReference type="ARBA" id="ARBA00023027"/>
    </source>
</evidence>
<evidence type="ECO:0000256" key="14">
    <source>
        <dbReference type="PIRSR" id="PIRSR000350-3"/>
    </source>
</evidence>
<dbReference type="FunFam" id="3.30.390.30:FF:000001">
    <property type="entry name" value="Dihydrolipoyl dehydrogenase"/>
    <property type="match status" value="1"/>
</dbReference>
<evidence type="ECO:0000256" key="2">
    <source>
        <dbReference type="ARBA" id="ARBA00007532"/>
    </source>
</evidence>
<dbReference type="OrthoDB" id="9800167at2"/>
<dbReference type="PRINTS" id="PR00368">
    <property type="entry name" value="FADPNR"/>
</dbReference>
<comment type="caution">
    <text evidence="19">The sequence shown here is derived from an EMBL/GenBank/DDBJ whole genome shotgun (WGS) entry which is preliminary data.</text>
</comment>
<feature type="binding site" evidence="14">
    <location>
        <position position="319"/>
    </location>
    <ligand>
        <name>FAD</name>
        <dbReference type="ChEBI" id="CHEBI:57692"/>
    </ligand>
</feature>